<dbReference type="FunFam" id="3.40.33.10:FF:000004">
    <property type="entry name" value="CAP, cysteine-rich secretory protein, antigen 5"/>
    <property type="match status" value="1"/>
</dbReference>
<keyword evidence="3" id="KW-0732">Signal</keyword>
<name>A0AAW1IMB0_SAPOF</name>
<evidence type="ECO:0000313" key="5">
    <source>
        <dbReference type="EMBL" id="KAK9690546.1"/>
    </source>
</evidence>
<comment type="function">
    <text evidence="1">Probably involved in the defense reaction of plants against pathogens.</text>
</comment>
<dbReference type="SUPFAM" id="SSF55797">
    <property type="entry name" value="PR-1-like"/>
    <property type="match status" value="1"/>
</dbReference>
<dbReference type="InterPro" id="IPR035940">
    <property type="entry name" value="CAP_sf"/>
</dbReference>
<feature type="signal peptide" evidence="3">
    <location>
        <begin position="1"/>
        <end position="22"/>
    </location>
</feature>
<dbReference type="SMART" id="SM00198">
    <property type="entry name" value="SCP"/>
    <property type="match status" value="1"/>
</dbReference>
<dbReference type="AlphaFoldDB" id="A0AAW1IMB0"/>
<gene>
    <name evidence="5" type="ORF">RND81_09G136600</name>
</gene>
<evidence type="ECO:0000256" key="1">
    <source>
        <dbReference type="ARBA" id="ARBA00003143"/>
    </source>
</evidence>
<feature type="chain" id="PRO_5043676815" description="SCP domain-containing protein" evidence="3">
    <location>
        <begin position="23"/>
        <end position="160"/>
    </location>
</feature>
<dbReference type="EMBL" id="JBDFQZ010000009">
    <property type="protein sequence ID" value="KAK9690546.1"/>
    <property type="molecule type" value="Genomic_DNA"/>
</dbReference>
<organism evidence="5 6">
    <name type="scientific">Saponaria officinalis</name>
    <name type="common">Common soapwort</name>
    <name type="synonym">Lychnis saponaria</name>
    <dbReference type="NCBI Taxonomy" id="3572"/>
    <lineage>
        <taxon>Eukaryota</taxon>
        <taxon>Viridiplantae</taxon>
        <taxon>Streptophyta</taxon>
        <taxon>Embryophyta</taxon>
        <taxon>Tracheophyta</taxon>
        <taxon>Spermatophyta</taxon>
        <taxon>Magnoliopsida</taxon>
        <taxon>eudicotyledons</taxon>
        <taxon>Gunneridae</taxon>
        <taxon>Pentapetalae</taxon>
        <taxon>Caryophyllales</taxon>
        <taxon>Caryophyllaceae</taxon>
        <taxon>Caryophylleae</taxon>
        <taxon>Saponaria</taxon>
    </lineage>
</organism>
<evidence type="ECO:0000256" key="2">
    <source>
        <dbReference type="ARBA" id="ARBA00023265"/>
    </source>
</evidence>
<dbReference type="InterPro" id="IPR001283">
    <property type="entry name" value="CRISP-related"/>
</dbReference>
<dbReference type="Pfam" id="PF00188">
    <property type="entry name" value="CAP"/>
    <property type="match status" value="1"/>
</dbReference>
<protein>
    <recommendedName>
        <fullName evidence="4">SCP domain-containing protein</fullName>
    </recommendedName>
</protein>
<dbReference type="InterPro" id="IPR014044">
    <property type="entry name" value="CAP_dom"/>
</dbReference>
<keyword evidence="2" id="KW-0611">Plant defense</keyword>
<evidence type="ECO:0000256" key="3">
    <source>
        <dbReference type="SAM" id="SignalP"/>
    </source>
</evidence>
<dbReference type="PRINTS" id="PR00838">
    <property type="entry name" value="V5ALLERGEN"/>
</dbReference>
<reference evidence="5" key="1">
    <citation type="submission" date="2024-03" db="EMBL/GenBank/DDBJ databases">
        <title>WGS assembly of Saponaria officinalis var. Norfolk2.</title>
        <authorList>
            <person name="Jenkins J."/>
            <person name="Shu S."/>
            <person name="Grimwood J."/>
            <person name="Barry K."/>
            <person name="Goodstein D."/>
            <person name="Schmutz J."/>
            <person name="Leebens-Mack J."/>
            <person name="Osbourn A."/>
        </authorList>
    </citation>
    <scope>NUCLEOTIDE SEQUENCE [LARGE SCALE GENOMIC DNA]</scope>
    <source>
        <strain evidence="5">JIC</strain>
    </source>
</reference>
<dbReference type="PRINTS" id="PR00837">
    <property type="entry name" value="V5TPXLIKE"/>
</dbReference>
<dbReference type="CDD" id="cd05381">
    <property type="entry name" value="CAP_PR-1"/>
    <property type="match status" value="1"/>
</dbReference>
<keyword evidence="6" id="KW-1185">Reference proteome</keyword>
<dbReference type="InterPro" id="IPR002413">
    <property type="entry name" value="V5_allergen-like"/>
</dbReference>
<dbReference type="Gene3D" id="3.40.33.10">
    <property type="entry name" value="CAP"/>
    <property type="match status" value="1"/>
</dbReference>
<comment type="caution">
    <text evidence="5">The sequence shown here is derived from an EMBL/GenBank/DDBJ whole genome shotgun (WGS) entry which is preliminary data.</text>
</comment>
<accession>A0AAW1IMB0</accession>
<dbReference type="Proteomes" id="UP001443914">
    <property type="component" value="Unassembled WGS sequence"/>
</dbReference>
<keyword evidence="2" id="KW-0568">Pathogenesis-related protein</keyword>
<feature type="domain" description="SCP" evidence="4">
    <location>
        <begin position="24"/>
        <end position="156"/>
    </location>
</feature>
<evidence type="ECO:0000313" key="6">
    <source>
        <dbReference type="Proteomes" id="UP001443914"/>
    </source>
</evidence>
<sequence>MRLLSLCTFVTILSTISLLCRADEVQKQFLNTHNAARSQVGVAPLIWNNTLALFAETYVNKVKVQCDDSIKSGSPYGENIIGGYGAGTPEEAVNSWIGERDNYNYASNTCKTGSDCSHYKQIVWRNSVGVGCAIIFCGAGWPFVACEYYPPGNIPGQSPY</sequence>
<proteinExistence type="predicted"/>
<evidence type="ECO:0000259" key="4">
    <source>
        <dbReference type="SMART" id="SM00198"/>
    </source>
</evidence>
<dbReference type="PANTHER" id="PTHR10334">
    <property type="entry name" value="CYSTEINE-RICH SECRETORY PROTEIN-RELATED"/>
    <property type="match status" value="1"/>
</dbReference>